<organism evidence="6 7">
    <name type="scientific">Tenacibaculum platacis</name>
    <dbReference type="NCBI Taxonomy" id="3137852"/>
    <lineage>
        <taxon>Bacteria</taxon>
        <taxon>Pseudomonadati</taxon>
        <taxon>Bacteroidota</taxon>
        <taxon>Flavobacteriia</taxon>
        <taxon>Flavobacteriales</taxon>
        <taxon>Flavobacteriaceae</taxon>
        <taxon>Tenacibaculum</taxon>
    </lineage>
</organism>
<dbReference type="CDD" id="cd07389">
    <property type="entry name" value="MPP_PhoD"/>
    <property type="match status" value="1"/>
</dbReference>
<dbReference type="PANTHER" id="PTHR43606">
    <property type="entry name" value="PHOSPHATASE, PUTATIVE (AFU_ORTHOLOGUE AFUA_6G08710)-RELATED"/>
    <property type="match status" value="1"/>
</dbReference>
<dbReference type="InterPro" id="IPR032093">
    <property type="entry name" value="PhoD_N"/>
</dbReference>
<dbReference type="InterPro" id="IPR026444">
    <property type="entry name" value="Secre_tail"/>
</dbReference>
<dbReference type="InterPro" id="IPR029052">
    <property type="entry name" value="Metallo-depent_PP-like"/>
</dbReference>
<feature type="signal peptide" evidence="2">
    <location>
        <begin position="1"/>
        <end position="23"/>
    </location>
</feature>
<feature type="chain" id="PRO_5046969213" evidence="2">
    <location>
        <begin position="24"/>
        <end position="717"/>
    </location>
</feature>
<dbReference type="RefSeq" id="WP_348709757.1">
    <property type="nucleotide sequence ID" value="NZ_CAXIXY010000003.1"/>
</dbReference>
<evidence type="ECO:0000313" key="7">
    <source>
        <dbReference type="Proteomes" id="UP001497416"/>
    </source>
</evidence>
<evidence type="ECO:0000259" key="4">
    <source>
        <dbReference type="Pfam" id="PF16655"/>
    </source>
</evidence>
<keyword evidence="7" id="KW-1185">Reference proteome</keyword>
<sequence>MKKNKLKVLCFVVLLTGVFALQAQKQTVVTKIGRKNTAGIENYFNAALAPFYHGVASGDPLKDAVIIWTRVTTNQPDVNVTWKVATNTSMTNIIQQGMVVTDERKDYTVKVDVRSLQPNTTYYFQFEALGKKSEIGKTRTSPTGNVSNVRFGVISCSNYQNGYFNAYDELADRTDIDAVIHLGDYIYEYETGGYGYSDEVGRGHLPNNEIVTLSDYRVRYSYYRLDPMLRKLHQQHPFILIWDDHEFSNDANKFGAENHDPSTEGSWEVRKNNAYKAYFEWMPVRANSIQEYRLYRDFSYGDLADLLMLDTRIEGRDETVSTSQKLTKNVKKELQSKVKSLVESKSLQSIEDFEKVIEEIAPYFIQEGKLTREELRYVTQKFAQVAYNYKNVGSRNLSSKEDQSKLKDLLVKATAVENKFAGKVTYQSILGQAQFNWLLGKLSTSSATWKIIGNQVMMMNYSGVPTNDAWDGYEEERERLYEHISNNNINNVVVLTGDIHSTFAGDLKYGRECIGSEFVVPSVTSQNLDAFGGIATGLAEFYTKLLNRHMKEVDLDAHGYFVLDVKEERVQADWFYIRDVKVPNSGEFYHKGYYVNKNGCGIRATNTPANATSRYGEQAETIHNSTELIDEGAIIMGVYPNPMQTSGNVHYLLQTPTELSIVIFNSNGQNVKDVLINIKQETGIYNVSFDVESLAAGNYFLRVKSGSKTITKQFIVR</sequence>
<dbReference type="InterPro" id="IPR018946">
    <property type="entry name" value="PhoD-like_MPP"/>
</dbReference>
<dbReference type="EC" id="3.1.3.1" evidence="6"/>
<evidence type="ECO:0000259" key="3">
    <source>
        <dbReference type="Pfam" id="PF09423"/>
    </source>
</evidence>
<name>A0ABP1EDG7_9FLAO</name>
<dbReference type="Gene3D" id="3.60.21.70">
    <property type="entry name" value="PhoD-like phosphatase"/>
    <property type="match status" value="1"/>
</dbReference>
<dbReference type="Proteomes" id="UP001497416">
    <property type="component" value="Unassembled WGS sequence"/>
</dbReference>
<protein>
    <submittedName>
        <fullName evidence="6">Alkaline phosphatase D</fullName>
        <ecNumber evidence="6">3.1.3.1</ecNumber>
    </submittedName>
</protein>
<dbReference type="NCBIfam" id="TIGR04183">
    <property type="entry name" value="Por_Secre_tail"/>
    <property type="match status" value="1"/>
</dbReference>
<dbReference type="GO" id="GO:0004035">
    <property type="term" value="F:alkaline phosphatase activity"/>
    <property type="evidence" value="ECO:0007669"/>
    <property type="project" value="UniProtKB-EC"/>
</dbReference>
<dbReference type="Pfam" id="PF16655">
    <property type="entry name" value="PhoD_N"/>
    <property type="match status" value="1"/>
</dbReference>
<evidence type="ECO:0000259" key="5">
    <source>
        <dbReference type="Pfam" id="PF18962"/>
    </source>
</evidence>
<feature type="domain" description="PhoD-like phosphatase metallophosphatase" evidence="3">
    <location>
        <begin position="151"/>
        <end position="326"/>
    </location>
</feature>
<reference evidence="6 7" key="1">
    <citation type="submission" date="2024-05" db="EMBL/GenBank/DDBJ databases">
        <authorList>
            <person name="Duchaud E."/>
        </authorList>
    </citation>
    <scope>NUCLEOTIDE SEQUENCE [LARGE SCALE GENOMIC DNA]</scope>
    <source>
        <strain evidence="6">Ena-SAMPLE-TAB-13-05-2024-13:56:06:370-140302</strain>
    </source>
</reference>
<dbReference type="Gene3D" id="2.60.40.380">
    <property type="entry name" value="Purple acid phosphatase-like, N-terminal"/>
    <property type="match status" value="1"/>
</dbReference>
<dbReference type="InterPro" id="IPR052900">
    <property type="entry name" value="Phospholipid_Metab_Enz"/>
</dbReference>
<feature type="domain" description="Secretion system C-terminal sorting" evidence="5">
    <location>
        <begin position="638"/>
        <end position="716"/>
    </location>
</feature>
<comment type="caution">
    <text evidence="6">The sequence shown here is derived from an EMBL/GenBank/DDBJ whole genome shotgun (WGS) entry which is preliminary data.</text>
</comment>
<feature type="domain" description="Phospholipase D N-terminal" evidence="4">
    <location>
        <begin position="53"/>
        <end position="140"/>
    </location>
</feature>
<keyword evidence="6" id="KW-0378">Hydrolase</keyword>
<dbReference type="PANTHER" id="PTHR43606:SF2">
    <property type="entry name" value="ALKALINE PHOSPHATASE FAMILY PROTEIN (AFU_ORTHOLOGUE AFUA_5G03860)"/>
    <property type="match status" value="1"/>
</dbReference>
<accession>A0ABP1EDG7</accession>
<dbReference type="Pfam" id="PF09423">
    <property type="entry name" value="PhoD"/>
    <property type="match status" value="2"/>
</dbReference>
<proteinExistence type="predicted"/>
<dbReference type="Pfam" id="PF18962">
    <property type="entry name" value="Por_Secre_tail"/>
    <property type="match status" value="1"/>
</dbReference>
<evidence type="ECO:0000313" key="6">
    <source>
        <dbReference type="EMBL" id="CAL2075763.1"/>
    </source>
</evidence>
<feature type="domain" description="PhoD-like phosphatase metallophosphatase" evidence="3">
    <location>
        <begin position="419"/>
        <end position="574"/>
    </location>
</feature>
<dbReference type="EMBL" id="CAXIXY010000003">
    <property type="protein sequence ID" value="CAL2075763.1"/>
    <property type="molecule type" value="Genomic_DNA"/>
</dbReference>
<dbReference type="SUPFAM" id="SSF56300">
    <property type="entry name" value="Metallo-dependent phosphatases"/>
    <property type="match status" value="1"/>
</dbReference>
<gene>
    <name evidence="6" type="ORF">T190607A01A_10246</name>
</gene>
<dbReference type="InterPro" id="IPR038607">
    <property type="entry name" value="PhoD-like_sf"/>
</dbReference>
<keyword evidence="1 2" id="KW-0732">Signal</keyword>
<evidence type="ECO:0000256" key="2">
    <source>
        <dbReference type="SAM" id="SignalP"/>
    </source>
</evidence>
<evidence type="ECO:0000256" key="1">
    <source>
        <dbReference type="ARBA" id="ARBA00022729"/>
    </source>
</evidence>